<feature type="transmembrane region" description="Helical" evidence="1">
    <location>
        <begin position="16"/>
        <end position="33"/>
    </location>
</feature>
<dbReference type="InterPro" id="IPR012507">
    <property type="entry name" value="YibE_F"/>
</dbReference>
<evidence type="ECO:0000256" key="1">
    <source>
        <dbReference type="SAM" id="Phobius"/>
    </source>
</evidence>
<dbReference type="STRING" id="1423804.FD14_GL001531"/>
<dbReference type="OrthoDB" id="5753718at2"/>
<evidence type="ECO:0000313" key="2">
    <source>
        <dbReference type="EMBL" id="KRN19905.1"/>
    </source>
</evidence>
<proteinExistence type="predicted"/>
<gene>
    <name evidence="2" type="ORF">FD14_GL001531</name>
</gene>
<dbReference type="Pfam" id="PF07907">
    <property type="entry name" value="YibE_F"/>
    <property type="match status" value="1"/>
</dbReference>
<protein>
    <submittedName>
        <fullName evidence="2">Multitransmembrane protein</fullName>
    </submittedName>
</protein>
<organism evidence="2 3">
    <name type="scientific">Secundilactobacillus similis DSM 23365 = JCM 2765</name>
    <dbReference type="NCBI Taxonomy" id="1423804"/>
    <lineage>
        <taxon>Bacteria</taxon>
        <taxon>Bacillati</taxon>
        <taxon>Bacillota</taxon>
        <taxon>Bacilli</taxon>
        <taxon>Lactobacillales</taxon>
        <taxon>Lactobacillaceae</taxon>
        <taxon>Secundilactobacillus</taxon>
    </lineage>
</organism>
<dbReference type="RefSeq" id="WP_054736002.1">
    <property type="nucleotide sequence ID" value="NZ_AYZM01000134.1"/>
</dbReference>
<keyword evidence="3" id="KW-1185">Reference proteome</keyword>
<reference evidence="2" key="1">
    <citation type="journal article" date="2015" name="Genome Announc.">
        <title>Expanding the biotechnology potential of lactobacilli through comparative genomics of 213 strains and associated genera.</title>
        <authorList>
            <person name="Sun Z."/>
            <person name="Harris H.M."/>
            <person name="McCann A."/>
            <person name="Guo C."/>
            <person name="Argimon S."/>
            <person name="Zhang W."/>
            <person name="Yang X."/>
            <person name="Jeffery I.B."/>
            <person name="Cooney J.C."/>
            <person name="Kagawa T.F."/>
            <person name="Liu W."/>
            <person name="Song Y."/>
            <person name="Salvetti E."/>
            <person name="Wrobel A."/>
            <person name="Rasinkangas P."/>
            <person name="Parkhill J."/>
            <person name="Rea M.C."/>
            <person name="O'Sullivan O."/>
            <person name="Ritari J."/>
            <person name="Douillard F.P."/>
            <person name="Paul Ross R."/>
            <person name="Yang R."/>
            <person name="Briner A.E."/>
            <person name="Felis G.E."/>
            <person name="de Vos W.M."/>
            <person name="Barrangou R."/>
            <person name="Klaenhammer T.R."/>
            <person name="Caufield P.W."/>
            <person name="Cui Y."/>
            <person name="Zhang H."/>
            <person name="O'Toole P.W."/>
        </authorList>
    </citation>
    <scope>NUCLEOTIDE SEQUENCE [LARGE SCALE GENOMIC DNA]</scope>
    <source>
        <strain evidence="2">DSM 23365</strain>
    </source>
</reference>
<evidence type="ECO:0000313" key="3">
    <source>
        <dbReference type="Proteomes" id="UP000051442"/>
    </source>
</evidence>
<dbReference type="PANTHER" id="PTHR41771:SF1">
    <property type="entry name" value="MEMBRANE PROTEIN"/>
    <property type="match status" value="1"/>
</dbReference>
<sequence>MITTTKTVQRRGWQKWWPALVVLLGALLVWGVAHDDRLYQQPLMVITSVHTTAVDKQSDQFDNVDHQVTQRLHGTITNGRYRGQKMTIENVYLKFQSTTQAYHQNQRVFLTLHHQKGKLTATVSGPKRDVALAFTAWVVISILLVLMRFSGFMALASVLVNGGLFWLAVRWNTNTQGGMVLLIFSGLAILFAALTLLIVIGWNQQMVMTFLTTLIGTGVSIVVALCVFALTHEHGVYYESMQYVTQLPRPLFLAETLLGSLGAVMDESTDIIASLMALKQEQPAISAKQIFKSGRQIGGEIMGPLVNVLFFIFVADTLPLALLYLKNANSWGYTFNMTMSLGVIQSLISGIGIVLTVPVACGITSLLIGGKRPWARLRH</sequence>
<name>A0A0R2EUL1_9LACO</name>
<dbReference type="EMBL" id="AYZM01000134">
    <property type="protein sequence ID" value="KRN19905.1"/>
    <property type="molecule type" value="Genomic_DNA"/>
</dbReference>
<keyword evidence="1" id="KW-1133">Transmembrane helix</keyword>
<feature type="transmembrane region" description="Helical" evidence="1">
    <location>
        <begin position="181"/>
        <end position="202"/>
    </location>
</feature>
<feature type="transmembrane region" description="Helical" evidence="1">
    <location>
        <begin position="305"/>
        <end position="324"/>
    </location>
</feature>
<keyword evidence="1" id="KW-0812">Transmembrane</keyword>
<keyword evidence="1" id="KW-0472">Membrane</keyword>
<accession>A0A0R2EUL1</accession>
<feature type="transmembrane region" description="Helical" evidence="1">
    <location>
        <begin position="344"/>
        <end position="368"/>
    </location>
</feature>
<feature type="transmembrane region" description="Helical" evidence="1">
    <location>
        <begin position="208"/>
        <end position="231"/>
    </location>
</feature>
<dbReference type="PANTHER" id="PTHR41771">
    <property type="entry name" value="MEMBRANE PROTEIN-RELATED"/>
    <property type="match status" value="1"/>
</dbReference>
<dbReference type="Proteomes" id="UP000051442">
    <property type="component" value="Unassembled WGS sequence"/>
</dbReference>
<dbReference type="PATRIC" id="fig|1423804.4.peg.1656"/>
<comment type="caution">
    <text evidence="2">The sequence shown here is derived from an EMBL/GenBank/DDBJ whole genome shotgun (WGS) entry which is preliminary data.</text>
</comment>
<dbReference type="AlphaFoldDB" id="A0A0R2EUL1"/>
<feature type="transmembrane region" description="Helical" evidence="1">
    <location>
        <begin position="152"/>
        <end position="169"/>
    </location>
</feature>